<gene>
    <name evidence="1" type="ordered locus">LOC_Os11g26920</name>
</gene>
<sequence>MAGVDATAAGGDEAGETLHVVLFPFLAFGHINPFAQLARSLLAVGGGTESTAEVDADGAELLKLALDGTRPQVEALLARLRPDVVLFDFVTPWVADAARRLGVRSARFSIFPAVSGAYFMAHGRGLYGARPTAEELASAPEGFPPSSPLSTVPTYQAAHFTHIFTSFHGMPSTHDRSVACHNACDALVIRTCHEMEGPYIDYIAAQYGKPVLATGPLVPEPPRGELEERIICMAKSIVFGHGTHMVFVIVNDADAMDQVLQVNGDHNHNAFPFNLNFDADEEDLQIHPDMQEYGVYAGDVEVVFEQEELDDSAVARPRYNEEGICTFDGKIGLWPFTRKEPPQRTSHNRPRGTLVTKTIKVDRDTVSFPKGFDIRLMHQPPNSPYMNALDLGFFASLQSLTYRRISRNMDDLIDNAEHQAYDENKLNRVFLTLQSCLLEVMKANGGNGYEIPHMGKERLERLDILPNTLSCGFELYNKLLKYVIWEVYHGFIFWAVFRLYI</sequence>
<dbReference type="InterPro" id="IPR036397">
    <property type="entry name" value="RNaseH_sf"/>
</dbReference>
<protein>
    <submittedName>
        <fullName evidence="1">Transposon protein, putative, Mariner sub-class, expressed</fullName>
    </submittedName>
</protein>
<dbReference type="Gene3D" id="3.40.50.2000">
    <property type="entry name" value="Glycogen Phosphorylase B"/>
    <property type="match status" value="2"/>
</dbReference>
<reference evidence="1" key="3">
    <citation type="submission" date="2006-01" db="EMBL/GenBank/DDBJ databases">
        <authorList>
            <person name="Buell R."/>
        </authorList>
    </citation>
    <scope>NUCLEOTIDE SEQUENCE</scope>
</reference>
<dbReference type="PANTHER" id="PTHR47169">
    <property type="entry name" value="OS01G0541250 PROTEIN"/>
    <property type="match status" value="1"/>
</dbReference>
<dbReference type="Gene3D" id="3.30.420.10">
    <property type="entry name" value="Ribonuclease H-like superfamily/Ribonuclease H"/>
    <property type="match status" value="1"/>
</dbReference>
<dbReference type="EMBL" id="DP000010">
    <property type="protein sequence ID" value="ABA93509.1"/>
    <property type="molecule type" value="Genomic_DNA"/>
</dbReference>
<dbReference type="SUPFAM" id="SSF53756">
    <property type="entry name" value="UDP-Glycosyltransferase/glycogen phosphorylase"/>
    <property type="match status" value="1"/>
</dbReference>
<organism evidence="1">
    <name type="scientific">Oryza sativa subsp. japonica</name>
    <name type="common">Rice</name>
    <dbReference type="NCBI Taxonomy" id="39947"/>
    <lineage>
        <taxon>Eukaryota</taxon>
        <taxon>Viridiplantae</taxon>
        <taxon>Streptophyta</taxon>
        <taxon>Embryophyta</taxon>
        <taxon>Tracheophyta</taxon>
        <taxon>Spermatophyta</taxon>
        <taxon>Magnoliopsida</taxon>
        <taxon>Liliopsida</taxon>
        <taxon>Poales</taxon>
        <taxon>Poaceae</taxon>
        <taxon>BOP clade</taxon>
        <taxon>Oryzoideae</taxon>
        <taxon>Oryzeae</taxon>
        <taxon>Oryzinae</taxon>
        <taxon>Oryza</taxon>
        <taxon>Oryza sativa</taxon>
    </lineage>
</organism>
<proteinExistence type="predicted"/>
<reference evidence="1" key="1">
    <citation type="journal article" date="2005" name="BMC Biol.">
        <title>The sequence of rice chromosomes 11 and 12, rich in disease resistance genes and recent gene duplications.</title>
        <authorList>
            <consortium name="The rice chromosomes 11 and 12 sequencing consortia"/>
        </authorList>
    </citation>
    <scope>NUCLEOTIDE SEQUENCE [LARGE SCALE GENOMIC DNA]</scope>
</reference>
<evidence type="ECO:0000313" key="1">
    <source>
        <dbReference type="EMBL" id="ABA93509.1"/>
    </source>
</evidence>
<dbReference type="FunFam" id="3.40.50.2000:FF:000644">
    <property type="entry name" value="Os11g0461200 protein"/>
    <property type="match status" value="1"/>
</dbReference>
<dbReference type="AlphaFoldDB" id="Q2R4Y0"/>
<accession>Q2R4Y0</accession>
<dbReference type="GO" id="GO:0003676">
    <property type="term" value="F:nucleic acid binding"/>
    <property type="evidence" value="ECO:0007669"/>
    <property type="project" value="InterPro"/>
</dbReference>
<reference evidence="1" key="2">
    <citation type="submission" date="2005-04" db="EMBL/GenBank/DDBJ databases">
        <authorList>
            <person name="Buell C.R."/>
            <person name="Wing R.A."/>
            <person name="McCombie W.A."/>
            <person name="Ouyang S."/>
        </authorList>
    </citation>
    <scope>NUCLEOTIDE SEQUENCE</scope>
</reference>
<dbReference type="PANTHER" id="PTHR47169:SF2">
    <property type="entry name" value="OS01G0541250 PROTEIN"/>
    <property type="match status" value="1"/>
</dbReference>
<name>Q2R4Y0_ORYSJ</name>